<proteinExistence type="predicted"/>
<accession>A0ABW7R196</accession>
<reference evidence="1 2" key="1">
    <citation type="submission" date="2024-10" db="EMBL/GenBank/DDBJ databases">
        <title>The Natural Products Discovery Center: Release of the First 8490 Sequenced Strains for Exploring Actinobacteria Biosynthetic Diversity.</title>
        <authorList>
            <person name="Kalkreuter E."/>
            <person name="Kautsar S.A."/>
            <person name="Yang D."/>
            <person name="Bader C.D."/>
            <person name="Teijaro C.N."/>
            <person name="Fluegel L."/>
            <person name="Davis C.M."/>
            <person name="Simpson J.R."/>
            <person name="Lauterbach L."/>
            <person name="Steele A.D."/>
            <person name="Gui C."/>
            <person name="Meng S."/>
            <person name="Li G."/>
            <person name="Viehrig K."/>
            <person name="Ye F."/>
            <person name="Su P."/>
            <person name="Kiefer A.F."/>
            <person name="Nichols A."/>
            <person name="Cepeda A.J."/>
            <person name="Yan W."/>
            <person name="Fan B."/>
            <person name="Jiang Y."/>
            <person name="Adhikari A."/>
            <person name="Zheng C.-J."/>
            <person name="Schuster L."/>
            <person name="Cowan T.M."/>
            <person name="Smanski M.J."/>
            <person name="Chevrette M.G."/>
            <person name="De Carvalho L.P.S."/>
            <person name="Shen B."/>
        </authorList>
    </citation>
    <scope>NUCLEOTIDE SEQUENCE [LARGE SCALE GENOMIC DNA]</scope>
    <source>
        <strain evidence="1 2">NPDC017990</strain>
    </source>
</reference>
<name>A0ABW7R196_9ACTN</name>
<gene>
    <name evidence="1" type="ORF">ACH4F9_39220</name>
</gene>
<evidence type="ECO:0000313" key="2">
    <source>
        <dbReference type="Proteomes" id="UP001610818"/>
    </source>
</evidence>
<comment type="caution">
    <text evidence="1">The sequence shown here is derived from an EMBL/GenBank/DDBJ whole genome shotgun (WGS) entry which is preliminary data.</text>
</comment>
<dbReference type="RefSeq" id="WP_397717894.1">
    <property type="nucleotide sequence ID" value="NZ_JBIRGN010000009.1"/>
</dbReference>
<evidence type="ECO:0000313" key="1">
    <source>
        <dbReference type="EMBL" id="MFH8551035.1"/>
    </source>
</evidence>
<keyword evidence="2" id="KW-1185">Reference proteome</keyword>
<dbReference type="GO" id="GO:0003677">
    <property type="term" value="F:DNA binding"/>
    <property type="evidence" value="ECO:0007669"/>
    <property type="project" value="UniProtKB-KW"/>
</dbReference>
<dbReference type="Proteomes" id="UP001610818">
    <property type="component" value="Unassembled WGS sequence"/>
</dbReference>
<dbReference type="EMBL" id="JBIRGQ010000009">
    <property type="protein sequence ID" value="MFH8551035.1"/>
    <property type="molecule type" value="Genomic_DNA"/>
</dbReference>
<protein>
    <submittedName>
        <fullName evidence="1">DNA-binding protein</fullName>
    </submittedName>
</protein>
<keyword evidence="1" id="KW-0238">DNA-binding</keyword>
<sequence>MAEEIGDDEAALRWTDRAVDLAEAAGDHDLASYAFVRRALITYYKGNAADTVALAARARSRRFPDRIRGLAAQREAQGHALAGDYDACMRALDAARLLLSSGQHDTEAPALGTTHLGDPAAMITGWCLVDLGRPRQAAKHLDRECAAIPGHALRTRARYGVRRALAHAVAGEFDHSCELTGRLLQTTDCVGSATIATDLRRLARTLARHPRRPAFLAISAHLNASLAPAGR</sequence>
<organism evidence="1 2">
    <name type="scientific">Streptomyces longisporoflavus</name>
    <dbReference type="NCBI Taxonomy" id="28044"/>
    <lineage>
        <taxon>Bacteria</taxon>
        <taxon>Bacillati</taxon>
        <taxon>Actinomycetota</taxon>
        <taxon>Actinomycetes</taxon>
        <taxon>Kitasatosporales</taxon>
        <taxon>Streptomycetaceae</taxon>
        <taxon>Streptomyces</taxon>
    </lineage>
</organism>